<dbReference type="PANTHER" id="PTHR42951">
    <property type="entry name" value="METALLO-BETA-LACTAMASE DOMAIN-CONTAINING"/>
    <property type="match status" value="1"/>
</dbReference>
<dbReference type="InterPro" id="IPR001279">
    <property type="entry name" value="Metallo-B-lactamas"/>
</dbReference>
<dbReference type="SMART" id="SM00849">
    <property type="entry name" value="Lactamase_B"/>
    <property type="match status" value="1"/>
</dbReference>
<dbReference type="PATRIC" id="fig|1423775.4.peg.858"/>
<proteinExistence type="predicted"/>
<dbReference type="Gene3D" id="3.60.15.10">
    <property type="entry name" value="Ribonuclease Z/Hydroxyacylglutathione hydrolase-like"/>
    <property type="match status" value="1"/>
</dbReference>
<evidence type="ECO:0000313" key="3">
    <source>
        <dbReference type="Proteomes" id="UP000051248"/>
    </source>
</evidence>
<dbReference type="InterPro" id="IPR050855">
    <property type="entry name" value="NDM-1-like"/>
</dbReference>
<gene>
    <name evidence="2" type="ORF">FD03_GL000838</name>
</gene>
<sequence>MIMKEKQISEHIWKLEFNFYFLIISIWLVKNNNNVFLIDTGISKIWEIACNSASEKGNIRGVILTHGHSDHAGGVNQINAHNPELPIFMDGRDYEYSSGENPFPGRKKVEKIISAEVPIIDLRKINKNDFFELTGLKIMYTPGHSPGHTVFYHDNDKVLIAGDLYTEKNGLLRPPMKQFTSDMPQALLSGRQLFEKIDPKIISVCHGKDVNVPFDFSKVV</sequence>
<comment type="caution">
    <text evidence="2">The sequence shown here is derived from an EMBL/GenBank/DDBJ whole genome shotgun (WGS) entry which is preliminary data.</text>
</comment>
<accession>A0A0R1KC72</accession>
<dbReference type="InterPro" id="IPR036866">
    <property type="entry name" value="RibonucZ/Hydroxyglut_hydro"/>
</dbReference>
<reference evidence="2 3" key="1">
    <citation type="journal article" date="2015" name="Genome Announc.">
        <title>Expanding the biotechnology potential of lactobacilli through comparative genomics of 213 strains and associated genera.</title>
        <authorList>
            <person name="Sun Z."/>
            <person name="Harris H.M."/>
            <person name="McCann A."/>
            <person name="Guo C."/>
            <person name="Argimon S."/>
            <person name="Zhang W."/>
            <person name="Yang X."/>
            <person name="Jeffery I.B."/>
            <person name="Cooney J.C."/>
            <person name="Kagawa T.F."/>
            <person name="Liu W."/>
            <person name="Song Y."/>
            <person name="Salvetti E."/>
            <person name="Wrobel A."/>
            <person name="Rasinkangas P."/>
            <person name="Parkhill J."/>
            <person name="Rea M.C."/>
            <person name="O'Sullivan O."/>
            <person name="Ritari J."/>
            <person name="Douillard F.P."/>
            <person name="Paul Ross R."/>
            <person name="Yang R."/>
            <person name="Briner A.E."/>
            <person name="Felis G.E."/>
            <person name="de Vos W.M."/>
            <person name="Barrangou R."/>
            <person name="Klaenhammer T.R."/>
            <person name="Caufield P.W."/>
            <person name="Cui Y."/>
            <person name="Zhang H."/>
            <person name="O'Toole P.W."/>
        </authorList>
    </citation>
    <scope>NUCLEOTIDE SEQUENCE [LARGE SCALE GENOMIC DNA]</scope>
    <source>
        <strain evidence="2 3">DSM 19682</strain>
    </source>
</reference>
<evidence type="ECO:0000313" key="2">
    <source>
        <dbReference type="EMBL" id="KRK81246.1"/>
    </source>
</evidence>
<dbReference type="EMBL" id="AZDZ01000001">
    <property type="protein sequence ID" value="KRK81246.1"/>
    <property type="molecule type" value="Genomic_DNA"/>
</dbReference>
<evidence type="ECO:0000259" key="1">
    <source>
        <dbReference type="SMART" id="SM00849"/>
    </source>
</evidence>
<feature type="domain" description="Metallo-beta-lactamase" evidence="1">
    <location>
        <begin position="23"/>
        <end position="206"/>
    </location>
</feature>
<keyword evidence="3" id="KW-1185">Reference proteome</keyword>
<organism evidence="2 3">
    <name type="scientific">Companilactobacillus nodensis DSM 19682 = JCM 14932 = NBRC 107160</name>
    <dbReference type="NCBI Taxonomy" id="1423775"/>
    <lineage>
        <taxon>Bacteria</taxon>
        <taxon>Bacillati</taxon>
        <taxon>Bacillota</taxon>
        <taxon>Bacilli</taxon>
        <taxon>Lactobacillales</taxon>
        <taxon>Lactobacillaceae</taxon>
        <taxon>Companilactobacillus</taxon>
    </lineage>
</organism>
<name>A0A0R1KC72_9LACO</name>
<dbReference type="Pfam" id="PF00753">
    <property type="entry name" value="Lactamase_B"/>
    <property type="match status" value="1"/>
</dbReference>
<protein>
    <recommendedName>
        <fullName evidence="1">Metallo-beta-lactamase domain-containing protein</fullName>
    </recommendedName>
</protein>
<dbReference type="AlphaFoldDB" id="A0A0R1KC72"/>
<dbReference type="PANTHER" id="PTHR42951:SF17">
    <property type="entry name" value="METALLO-BETA-LACTAMASE DOMAIN-CONTAINING PROTEIN"/>
    <property type="match status" value="1"/>
</dbReference>
<dbReference type="SUPFAM" id="SSF56281">
    <property type="entry name" value="Metallo-hydrolase/oxidoreductase"/>
    <property type="match status" value="1"/>
</dbReference>
<dbReference type="eggNOG" id="COG0491">
    <property type="taxonomic scope" value="Bacteria"/>
</dbReference>
<dbReference type="CDD" id="cd07721">
    <property type="entry name" value="yflN-like_MBL-fold"/>
    <property type="match status" value="1"/>
</dbReference>
<dbReference type="STRING" id="1423775.FD03_GL000838"/>
<dbReference type="Proteomes" id="UP000051248">
    <property type="component" value="Unassembled WGS sequence"/>
</dbReference>